<dbReference type="OrthoDB" id="312217at2157"/>
<accession>A0A7D5T5U4</accession>
<reference evidence="4 5" key="1">
    <citation type="submission" date="2020-07" db="EMBL/GenBank/DDBJ databases">
        <title>Halosimplex pelagicum sp. nov. and Halosimplex rubrum sp. nov., isolated from salted brown alga Laminaria, and emended description of the genus Halosimplex.</title>
        <authorList>
            <person name="Cui H."/>
        </authorList>
    </citation>
    <scope>NUCLEOTIDE SEQUENCE [LARGE SCALE GENOMIC DNA]</scope>
    <source>
        <strain evidence="4 5">R27</strain>
    </source>
</reference>
<dbReference type="PANTHER" id="PTHR43000">
    <property type="entry name" value="DTDP-D-GLUCOSE 4,6-DEHYDRATASE-RELATED"/>
    <property type="match status" value="1"/>
</dbReference>
<dbReference type="AlphaFoldDB" id="A0A7D5T5U4"/>
<dbReference type="GeneID" id="56078463"/>
<protein>
    <submittedName>
        <fullName evidence="4">NAD-dependent epimerase/dehydratase family protein</fullName>
    </submittedName>
</protein>
<keyword evidence="5" id="KW-1185">Reference proteome</keyword>
<feature type="compositionally biased region" description="Low complexity" evidence="2">
    <location>
        <begin position="290"/>
        <end position="301"/>
    </location>
</feature>
<evidence type="ECO:0000256" key="1">
    <source>
        <dbReference type="ARBA" id="ARBA00007637"/>
    </source>
</evidence>
<feature type="region of interest" description="Disordered" evidence="2">
    <location>
        <begin position="108"/>
        <end position="133"/>
    </location>
</feature>
<dbReference type="InterPro" id="IPR001509">
    <property type="entry name" value="Epimerase_deHydtase"/>
</dbReference>
<feature type="compositionally biased region" description="Acidic residues" evidence="2">
    <location>
        <begin position="116"/>
        <end position="127"/>
    </location>
</feature>
<gene>
    <name evidence="4" type="ORF">HZS55_11330</name>
</gene>
<evidence type="ECO:0000256" key="2">
    <source>
        <dbReference type="SAM" id="MobiDB-lite"/>
    </source>
</evidence>
<feature type="domain" description="NAD-dependent epimerase/dehydratase" evidence="3">
    <location>
        <begin position="6"/>
        <end position="224"/>
    </location>
</feature>
<organism evidence="4 5">
    <name type="scientific">Halosimplex rubrum</name>
    <dbReference type="NCBI Taxonomy" id="869889"/>
    <lineage>
        <taxon>Archaea</taxon>
        <taxon>Methanobacteriati</taxon>
        <taxon>Methanobacteriota</taxon>
        <taxon>Stenosarchaea group</taxon>
        <taxon>Halobacteria</taxon>
        <taxon>Halobacteriales</taxon>
        <taxon>Haloarculaceae</taxon>
        <taxon>Halosimplex</taxon>
    </lineage>
</organism>
<dbReference type="Proteomes" id="UP000509667">
    <property type="component" value="Chromosome"/>
</dbReference>
<feature type="compositionally biased region" description="Basic and acidic residues" evidence="2">
    <location>
        <begin position="313"/>
        <end position="322"/>
    </location>
</feature>
<dbReference type="SUPFAM" id="SSF51735">
    <property type="entry name" value="NAD(P)-binding Rossmann-fold domains"/>
    <property type="match status" value="1"/>
</dbReference>
<name>A0A7D5T5U4_9EURY</name>
<dbReference type="KEGG" id="hrr:HZS55_11330"/>
<dbReference type="RefSeq" id="WP_179907765.1">
    <property type="nucleotide sequence ID" value="NZ_CP058910.1"/>
</dbReference>
<sequence>MTRHALFVGGTRFIGRRAVREFRDAGYDVTVFHRGEHDSPFADDEAVDHVSGDRTDDGDLADAAALDPDVVVDLVAYQPREVRTATRVFDDIDAYVYVSSGAAYGEEAVPKREGETELEPCSDEQATDDSGATYGARKAEGDRAVFAAADEGVNAMSVRPCVVYGPHDYTRRFDYWVQRVANHDRVLVPGDGTNLWHRVSVENVARALRVVAEDGDPGEAYNVGDWTLQTLRETVETVADALDTDVEVVTAGSRELAAGGLERSDFPLYRDPPHVLDTNKLRSLGWEPQAPSEAVAETVEATPERDADDAQEGPDREAEERVLGVLETM</sequence>
<comment type="similarity">
    <text evidence="1">Belongs to the NAD(P)-dependent epimerase/dehydratase family.</text>
</comment>
<evidence type="ECO:0000259" key="3">
    <source>
        <dbReference type="Pfam" id="PF01370"/>
    </source>
</evidence>
<feature type="region of interest" description="Disordered" evidence="2">
    <location>
        <begin position="287"/>
        <end position="329"/>
    </location>
</feature>
<dbReference type="Pfam" id="PF01370">
    <property type="entry name" value="Epimerase"/>
    <property type="match status" value="1"/>
</dbReference>
<evidence type="ECO:0000313" key="5">
    <source>
        <dbReference type="Proteomes" id="UP000509667"/>
    </source>
</evidence>
<evidence type="ECO:0000313" key="4">
    <source>
        <dbReference type="EMBL" id="QLH77853.1"/>
    </source>
</evidence>
<dbReference type="EMBL" id="CP058910">
    <property type="protein sequence ID" value="QLH77853.1"/>
    <property type="molecule type" value="Genomic_DNA"/>
</dbReference>
<proteinExistence type="inferred from homology"/>
<dbReference type="Gene3D" id="3.40.50.720">
    <property type="entry name" value="NAD(P)-binding Rossmann-like Domain"/>
    <property type="match status" value="1"/>
</dbReference>
<dbReference type="InterPro" id="IPR036291">
    <property type="entry name" value="NAD(P)-bd_dom_sf"/>
</dbReference>